<dbReference type="CDD" id="cd02440">
    <property type="entry name" value="AdoMet_MTases"/>
    <property type="match status" value="1"/>
</dbReference>
<dbReference type="Proteomes" id="UP000235659">
    <property type="component" value="Unassembled WGS sequence"/>
</dbReference>
<dbReference type="InterPro" id="IPR029063">
    <property type="entry name" value="SAM-dependent_MTases_sf"/>
</dbReference>
<dbReference type="OrthoDB" id="8886062at2"/>
<dbReference type="EMBL" id="PNXY01000005">
    <property type="protein sequence ID" value="PMS31892.1"/>
    <property type="molecule type" value="Genomic_DNA"/>
</dbReference>
<sequence>MNETSKSAMRRARDPAFLQHYFVGKGIDIGAGDDPLKAHAHVFPGVTEILSWDKAQGDALRMAGAQDASFDFVHSSHCLEHLGNPFQGLARWLELLKPGGYAVLTVPDEDLYEKGKWPSHFNRDHKVSFTICKPEKSLPGSVNVLDVVRALSPVASCERVSLVREHYDERRQDVDQTARGLAECAIEIVLRKRAVPSAREMMNAASKARDAQESLRAWRLAVKTYPYRFEVYHGAMLAWLRWDLIEDIDALWAQCIECLPDQHLPRLYHALHTIAGGKIQEGFSTRESWMSKFGWQRRTTVQPPSTFPAWSGEPLDGKSIVIWSEFGLGDEIFFLRFARILRERCGAARVSVVCQAPLVTLFERSGEADAVFSVAQAAGLPQHDYWAFPHAIPAHVALDLEALPKSVPYLHAPGAADFAALTQSKGTLKVGVAFKGAPTHENDKQRSLPSLSVLDDLFNVEGAEFFSLQKGAGADEAADYAKRLPNFHDVGASLRSMDDTANAIAALDVVLTVDTSVAHVAAAMGKPTWLMLPFYGDWRWHYTRNDSPWYPTMRLFRRLPGGDWSEVVARLRGRLLMALNSERAEL</sequence>
<keyword evidence="3" id="KW-1185">Reference proteome</keyword>
<dbReference type="EMBL" id="CADIJZ010000003">
    <property type="protein sequence ID" value="CAB3649527.1"/>
    <property type="molecule type" value="Genomic_DNA"/>
</dbReference>
<reference evidence="2 3" key="1">
    <citation type="submission" date="2018-01" db="EMBL/GenBank/DDBJ databases">
        <title>Whole genome analyses suggest that Burkholderia sensu lato contains two further novel genera in the rhizoxinica-symbiotica group Mycetohabitans gen. nov., and Trinickia gen. nov.: implications for the evolution of diazotrophy and nodulation in the Burkholderiaceae.</title>
        <authorList>
            <person name="Estrada-de los Santos P."/>
            <person name="Palmer M."/>
            <person name="Chavez-Ramirez B."/>
            <person name="Beukes C."/>
            <person name="Steenkamp E.T."/>
            <person name="Hirsch A.M."/>
            <person name="Manyaka P."/>
            <person name="Maluk M."/>
            <person name="Lafos M."/>
            <person name="Crook M."/>
            <person name="Gross E."/>
            <person name="Simon M.F."/>
            <person name="Bueno dos Reis Junior F."/>
            <person name="Poole P.S."/>
            <person name="Venter S.N."/>
            <person name="James E.K."/>
        </authorList>
    </citation>
    <scope>NUCLEOTIDE SEQUENCE [LARGE SCALE GENOMIC DNA]</scope>
    <source>
        <strain evidence="2 3">WSM 3937</strain>
    </source>
</reference>
<dbReference type="SUPFAM" id="SSF53335">
    <property type="entry name" value="S-adenosyl-L-methionine-dependent methyltransferases"/>
    <property type="match status" value="1"/>
</dbReference>
<dbReference type="Gene3D" id="3.40.50.2000">
    <property type="entry name" value="Glycogen Phosphorylase B"/>
    <property type="match status" value="1"/>
</dbReference>
<evidence type="ECO:0000313" key="2">
    <source>
        <dbReference type="EMBL" id="PMS31892.1"/>
    </source>
</evidence>
<accession>A0A2N7WRC3</accession>
<reference evidence="1 4" key="2">
    <citation type="submission" date="2020-04" db="EMBL/GenBank/DDBJ databases">
        <authorList>
            <person name="De Canck E."/>
        </authorList>
    </citation>
    <scope>NUCLEOTIDE SEQUENCE [LARGE SCALE GENOMIC DNA]</scope>
    <source>
        <strain evidence="1 4">LMG 27174</strain>
    </source>
</reference>
<dbReference type="Proteomes" id="UP000494205">
    <property type="component" value="Unassembled WGS sequence"/>
</dbReference>
<name>A0A2N7WRC3_9BURK</name>
<dbReference type="Gene3D" id="3.40.50.150">
    <property type="entry name" value="Vaccinia Virus protein VP39"/>
    <property type="match status" value="1"/>
</dbReference>
<evidence type="ECO:0000313" key="1">
    <source>
        <dbReference type="EMBL" id="CAB3649527.1"/>
    </source>
</evidence>
<dbReference type="AlphaFoldDB" id="A0A2N7WRC3"/>
<dbReference type="RefSeq" id="WP_102631805.1">
    <property type="nucleotide sequence ID" value="NZ_CADIJZ010000003.1"/>
</dbReference>
<dbReference type="GO" id="GO:0008168">
    <property type="term" value="F:methyltransferase activity"/>
    <property type="evidence" value="ECO:0007669"/>
    <property type="project" value="UniProtKB-KW"/>
</dbReference>
<dbReference type="SUPFAM" id="SSF53756">
    <property type="entry name" value="UDP-Glycosyltransferase/glycogen phosphorylase"/>
    <property type="match status" value="1"/>
</dbReference>
<keyword evidence="2" id="KW-0489">Methyltransferase</keyword>
<dbReference type="GO" id="GO:0032259">
    <property type="term" value="P:methylation"/>
    <property type="evidence" value="ECO:0007669"/>
    <property type="project" value="UniProtKB-KW"/>
</dbReference>
<proteinExistence type="predicted"/>
<gene>
    <name evidence="2" type="ORF">C0Z16_08910</name>
    <name evidence="1" type="ORF">LMG27174_01080</name>
</gene>
<protein>
    <submittedName>
        <fullName evidence="2">Methyltransferase type 11</fullName>
    </submittedName>
</protein>
<dbReference type="Pfam" id="PF13489">
    <property type="entry name" value="Methyltransf_23"/>
    <property type="match status" value="1"/>
</dbReference>
<evidence type="ECO:0000313" key="4">
    <source>
        <dbReference type="Proteomes" id="UP000494205"/>
    </source>
</evidence>
<organism evidence="1 4">
    <name type="scientific">Paraburkholderia rhynchosiae</name>
    <dbReference type="NCBI Taxonomy" id="487049"/>
    <lineage>
        <taxon>Bacteria</taxon>
        <taxon>Pseudomonadati</taxon>
        <taxon>Pseudomonadota</taxon>
        <taxon>Betaproteobacteria</taxon>
        <taxon>Burkholderiales</taxon>
        <taxon>Burkholderiaceae</taxon>
        <taxon>Paraburkholderia</taxon>
    </lineage>
</organism>
<evidence type="ECO:0000313" key="3">
    <source>
        <dbReference type="Proteomes" id="UP000235659"/>
    </source>
</evidence>
<keyword evidence="2" id="KW-0808">Transferase</keyword>